<evidence type="ECO:0000313" key="1">
    <source>
        <dbReference type="EMBL" id="MBW4866628.1"/>
    </source>
</evidence>
<proteinExistence type="predicted"/>
<dbReference type="EMBL" id="JAHXRF010000019">
    <property type="protein sequence ID" value="MBW4866628.1"/>
    <property type="molecule type" value="Genomic_DNA"/>
</dbReference>
<dbReference type="InterPro" id="IPR046729">
    <property type="entry name" value="DUF6621"/>
</dbReference>
<sequence length="201" mass="22925">MNSQPENSIRMSENIVVADADYLDSVVFDLIVNFERMIGRPLPKADLSQWAVCMALDGGVRAGKNDVQVVLVHDEKHKEMDNFKPSNYEHDLHARAFSDDRLGEFTITSVALGDAISKEEYFENVLHTLLDHKEVHRIMLVPDSEHGDAYDRIRHLLQRVDDDNKRITLFAMQPMEGGNFRQEILGYSLMNALGIKAEEIK</sequence>
<dbReference type="Proteomes" id="UP001196873">
    <property type="component" value="Unassembled WGS sequence"/>
</dbReference>
<gene>
    <name evidence="1" type="ORF">KZY68_11585</name>
</gene>
<reference evidence="1" key="1">
    <citation type="submission" date="2021-07" db="EMBL/GenBank/DDBJ databases">
        <title>Genomic diversity and antimicrobial resistance of Prevotella spp. isolated from chronic lung disease airways.</title>
        <authorList>
            <person name="Webb K.A."/>
            <person name="Olagoke O.S."/>
            <person name="Baird T."/>
            <person name="Neill J."/>
            <person name="Pham A."/>
            <person name="Wells T.J."/>
            <person name="Ramsay K.A."/>
            <person name="Bell S.C."/>
            <person name="Sarovich D.S."/>
            <person name="Price E.P."/>
        </authorList>
    </citation>
    <scope>NUCLEOTIDE SEQUENCE</scope>
    <source>
        <strain evidence="1">SCHI0047.S.3</strain>
    </source>
</reference>
<dbReference type="Pfam" id="PF20326">
    <property type="entry name" value="DUF6621"/>
    <property type="match status" value="1"/>
</dbReference>
<comment type="caution">
    <text evidence="1">The sequence shown here is derived from an EMBL/GenBank/DDBJ whole genome shotgun (WGS) entry which is preliminary data.</text>
</comment>
<protein>
    <submittedName>
        <fullName evidence="1">Uncharacterized protein</fullName>
    </submittedName>
</protein>
<evidence type="ECO:0000313" key="2">
    <source>
        <dbReference type="Proteomes" id="UP001196873"/>
    </source>
</evidence>
<name>A0AAW4NUC7_9BACT</name>
<dbReference type="RefSeq" id="WP_219425886.1">
    <property type="nucleotide sequence ID" value="NZ_CALIQW010000046.1"/>
</dbReference>
<organism evidence="1 2">
    <name type="scientific">Segatella salivae</name>
    <dbReference type="NCBI Taxonomy" id="228604"/>
    <lineage>
        <taxon>Bacteria</taxon>
        <taxon>Pseudomonadati</taxon>
        <taxon>Bacteroidota</taxon>
        <taxon>Bacteroidia</taxon>
        <taxon>Bacteroidales</taxon>
        <taxon>Prevotellaceae</taxon>
        <taxon>Segatella</taxon>
    </lineage>
</organism>
<dbReference type="AlphaFoldDB" id="A0AAW4NUC7"/>
<accession>A0AAW4NUC7</accession>